<dbReference type="InterPro" id="IPR011990">
    <property type="entry name" value="TPR-like_helical_dom_sf"/>
</dbReference>
<keyword evidence="3" id="KW-1185">Reference proteome</keyword>
<evidence type="ECO:0000313" key="3">
    <source>
        <dbReference type="Proteomes" id="UP001596066"/>
    </source>
</evidence>
<evidence type="ECO:0000313" key="2">
    <source>
        <dbReference type="EMBL" id="MFC5641347.1"/>
    </source>
</evidence>
<evidence type="ECO:0000259" key="1">
    <source>
        <dbReference type="Pfam" id="PF12770"/>
    </source>
</evidence>
<dbReference type="Gene3D" id="1.25.40.10">
    <property type="entry name" value="Tetratricopeptide repeat domain"/>
    <property type="match status" value="3"/>
</dbReference>
<dbReference type="PANTHER" id="PTHR10098">
    <property type="entry name" value="RAPSYN-RELATED"/>
    <property type="match status" value="1"/>
</dbReference>
<proteinExistence type="predicted"/>
<dbReference type="Proteomes" id="UP001596066">
    <property type="component" value="Unassembled WGS sequence"/>
</dbReference>
<feature type="domain" description="CHAT" evidence="1">
    <location>
        <begin position="876"/>
        <end position="1199"/>
    </location>
</feature>
<dbReference type="Pfam" id="PF12770">
    <property type="entry name" value="CHAT"/>
    <property type="match status" value="1"/>
</dbReference>
<accession>A0ABW0V6N2</accession>
<organism evidence="2 3">
    <name type="scientific">Kitasatospora cinereorecta</name>
    <dbReference type="NCBI Taxonomy" id="285560"/>
    <lineage>
        <taxon>Bacteria</taxon>
        <taxon>Bacillati</taxon>
        <taxon>Actinomycetota</taxon>
        <taxon>Actinomycetes</taxon>
        <taxon>Kitasatosporales</taxon>
        <taxon>Streptomycetaceae</taxon>
        <taxon>Kitasatospora</taxon>
    </lineage>
</organism>
<sequence>MAMRPGDLPEPLRSLKQETDAAWNRGDAYRALALLRRIIEATDPEGPFRELWAASQQAIGDLLLQSSAGGEHGVRDAIGAYQASFCVYSREAFPDIFATVQNNLGNAYRELPTASLDEHEAALDRATEAYDAALTVRTREVDPYGWARTQNNLGNVHAERRRGDLAEYRRRAVVAFQAALEVHDIVRYPHDHAMDLTNLGLTYQEQSEGKRVEDLDRAMACFARAMIVFTSFESPRRFSRLSGSLGEAFIMRLTLTPSALHPDVLDALTPVIQVLVNAGHPPQVPTGTSGQEAEGSAGLPDPDLFVDYFHDYYSAMPLEVLLNRAMSSDESLLRRVEMLRVAKHRPDLMLPELRAKVLDRLGVSLLELAMPLHADTAEAIEALEAALEIHPKGKDPYAWGTISSHLAVAYGYRLSGDPAANIERVIKHGTAALDTRPKGSLEWGRLAALLGQSWRDRRLGDPQHNCDEALAYFEGALGVLTKENNPEDWARVRNSMARTLRQLRPRDEEALAREIIAYEEALTVLTRERHPYEWAGTTFNLCTALTRRTSGNRKRDLERSITGHNAALSVRTRERYPLDWAHSQSNLGQAYWARPTSDREGNLHTAANHFRAALEVLTLDDRPADHRSTAGALGEVEAERGRWLAAHEAFASAAAAGDRLLLSVVTGPHGFDHVVRQGHEVGELDAYALVKLGRLNEAVEALERGRTRWAVETLSTAAAGSVAVRDMISRIGRPVVYVLATNWGGLALAVRETGVLAWELPALTYNFLADLVQQTLPDGRSVGGYGMAQEGLPLNWLLNQWPGATIAEKVTQLHAACHAAGVDAALDVAAQEVLALPHPKLTELLHTPAEVLAPTALSKLQATLEHALLRAELPRTLAGLTEKLTEPLAAALLGRGARSITLIPCGVLPSLPITAAAVDTGVTLAERLEVTVAPSARALLEWPGSLTGKGVYTLGDPWPTHQELRWAEAEALTVAELAGARERARTHEAATRDWLTEGMSTGEVVFASCHGEFNGRDFLRSRLLLAGGEHLTLGELLEARGESTGLRALVMSACQAATMDIRGAHGEVRSLTAGTLLAGVRAVVAPLWAVDDRATYLLMVRFAQEWLPHLREMSPAIALARAQSWLRRVTQRELAAWVAHTGIAGAGQAPAAVRGRGIRYTTAEAEELTTGLARHHSHADPDDTPFSNPVFWAAFQVHGQ</sequence>
<comment type="caution">
    <text evidence="2">The sequence shown here is derived from an EMBL/GenBank/DDBJ whole genome shotgun (WGS) entry which is preliminary data.</text>
</comment>
<dbReference type="SUPFAM" id="SSF48452">
    <property type="entry name" value="TPR-like"/>
    <property type="match status" value="3"/>
</dbReference>
<dbReference type="PANTHER" id="PTHR10098:SF108">
    <property type="entry name" value="TETRATRICOPEPTIDE REPEAT PROTEIN 28"/>
    <property type="match status" value="1"/>
</dbReference>
<dbReference type="RefSeq" id="WP_346143394.1">
    <property type="nucleotide sequence ID" value="NZ_BAAAUA010000013.1"/>
</dbReference>
<protein>
    <submittedName>
        <fullName evidence="2">CHAT domain-containing protein</fullName>
    </submittedName>
</protein>
<name>A0ABW0V6N2_9ACTN</name>
<dbReference type="InterPro" id="IPR024983">
    <property type="entry name" value="CHAT_dom"/>
</dbReference>
<reference evidence="3" key="1">
    <citation type="journal article" date="2019" name="Int. J. Syst. Evol. Microbiol.">
        <title>The Global Catalogue of Microorganisms (GCM) 10K type strain sequencing project: providing services to taxonomists for standard genome sequencing and annotation.</title>
        <authorList>
            <consortium name="The Broad Institute Genomics Platform"/>
            <consortium name="The Broad Institute Genome Sequencing Center for Infectious Disease"/>
            <person name="Wu L."/>
            <person name="Ma J."/>
        </authorList>
    </citation>
    <scope>NUCLEOTIDE SEQUENCE [LARGE SCALE GENOMIC DNA]</scope>
    <source>
        <strain evidence="3">CGMCC 4.1622</strain>
    </source>
</reference>
<gene>
    <name evidence="2" type="ORF">ACFPZF_08225</name>
</gene>
<dbReference type="EMBL" id="JBHSOC010000011">
    <property type="protein sequence ID" value="MFC5641347.1"/>
    <property type="molecule type" value="Genomic_DNA"/>
</dbReference>